<proteinExistence type="predicted"/>
<name>A0A9W4JPJ1_9EURO</name>
<dbReference type="PROSITE" id="PS50181">
    <property type="entry name" value="FBOX"/>
    <property type="match status" value="1"/>
</dbReference>
<sequence>MHIVYSTPEGTELSGIYEVGSEEHDRWNGTPDDRLSPLATGPWGSMAFARPPKAFFVHPDCWVLLTRHFANEMNLDRLFEVCRFRPASRTEEYMCSMEKFPNLYRNIQHPLHRPTIRGIGNASKQISKIQRLDISKAEHILPGADCFGILPMEVRLEIAAYLPTVDFLNLRTVSRMMATVFSLQSFWKTRFRINGDRGYLAFLTENPFKRKNWQSIYHCTAKNEGLYLHNWSMRRQWRNHLWLRDRFSMTKTPCGQTEPEGDFSEVAWMVAAAEVRCERINKLRLPQENPAPCMCDRQEPIPMLHVDLLPGHIALTAFILTEGTSEGTATHIIGFDLISADGGNMTLGYRLPGSQVTVDLCNRSLRGFKVVTDDRGIRALRPVFNGETVSWIGDPQQDRATNLIQIALEHEVKHIAAKFDVSPFRIPGHIGD</sequence>
<dbReference type="InterPro" id="IPR036047">
    <property type="entry name" value="F-box-like_dom_sf"/>
</dbReference>
<dbReference type="Pfam" id="PF00646">
    <property type="entry name" value="F-box"/>
    <property type="match status" value="1"/>
</dbReference>
<gene>
    <name evidence="2" type="ORF">PSALAMII_LOCUS7972</name>
</gene>
<accession>A0A9W4JPJ1</accession>
<dbReference type="InterPro" id="IPR056021">
    <property type="entry name" value="DUF7600"/>
</dbReference>
<evidence type="ECO:0000313" key="2">
    <source>
        <dbReference type="EMBL" id="CAG8403814.1"/>
    </source>
</evidence>
<dbReference type="Gene3D" id="1.20.1280.50">
    <property type="match status" value="1"/>
</dbReference>
<feature type="domain" description="F-box" evidence="1">
    <location>
        <begin position="144"/>
        <end position="190"/>
    </location>
</feature>
<organism evidence="2 3">
    <name type="scientific">Penicillium salamii</name>
    <dbReference type="NCBI Taxonomy" id="1612424"/>
    <lineage>
        <taxon>Eukaryota</taxon>
        <taxon>Fungi</taxon>
        <taxon>Dikarya</taxon>
        <taxon>Ascomycota</taxon>
        <taxon>Pezizomycotina</taxon>
        <taxon>Eurotiomycetes</taxon>
        <taxon>Eurotiomycetidae</taxon>
        <taxon>Eurotiales</taxon>
        <taxon>Aspergillaceae</taxon>
        <taxon>Penicillium</taxon>
    </lineage>
</organism>
<dbReference type="EMBL" id="CAJVPD010000258">
    <property type="protein sequence ID" value="CAG8403814.1"/>
    <property type="molecule type" value="Genomic_DNA"/>
</dbReference>
<protein>
    <recommendedName>
        <fullName evidence="1">F-box domain-containing protein</fullName>
    </recommendedName>
</protein>
<reference evidence="2" key="1">
    <citation type="submission" date="2021-07" db="EMBL/GenBank/DDBJ databases">
        <authorList>
            <person name="Branca A.L. A."/>
        </authorList>
    </citation>
    <scope>NUCLEOTIDE SEQUENCE</scope>
</reference>
<dbReference type="SUPFAM" id="SSF81383">
    <property type="entry name" value="F-box domain"/>
    <property type="match status" value="1"/>
</dbReference>
<dbReference type="Pfam" id="PF24539">
    <property type="entry name" value="DUF7600"/>
    <property type="match status" value="1"/>
</dbReference>
<dbReference type="SMART" id="SM00256">
    <property type="entry name" value="FBOX"/>
    <property type="match status" value="1"/>
</dbReference>
<evidence type="ECO:0000259" key="1">
    <source>
        <dbReference type="PROSITE" id="PS50181"/>
    </source>
</evidence>
<dbReference type="Proteomes" id="UP001152592">
    <property type="component" value="Unassembled WGS sequence"/>
</dbReference>
<evidence type="ECO:0000313" key="3">
    <source>
        <dbReference type="Proteomes" id="UP001152592"/>
    </source>
</evidence>
<dbReference type="AlphaFoldDB" id="A0A9W4JPJ1"/>
<dbReference type="InterPro" id="IPR001810">
    <property type="entry name" value="F-box_dom"/>
</dbReference>
<comment type="caution">
    <text evidence="2">The sequence shown here is derived from an EMBL/GenBank/DDBJ whole genome shotgun (WGS) entry which is preliminary data.</text>
</comment>
<dbReference type="OrthoDB" id="10052040at2759"/>